<comment type="similarity">
    <text evidence="3">Belongs to the Nudix hydrolase family.</text>
</comment>
<sequence length="125" mass="14255">MISRGVIVRDGHVLMVRQYVQRGDIIWTFPGGGIEKGETPEQAMIREVKEETGYVTKVNEQLPSQHDKFTYIAEIISGKLFLDKQLPGNADVLESAWINLKDKEKFDAYTLPVIEQLLHRMGKPD</sequence>
<dbReference type="InterPro" id="IPR020084">
    <property type="entry name" value="NUDIX_hydrolase_CS"/>
</dbReference>
<dbReference type="RefSeq" id="WP_148946120.1">
    <property type="nucleotide sequence ID" value="NZ_VTEH01000003.1"/>
</dbReference>
<dbReference type="CDD" id="cd02883">
    <property type="entry name" value="NUDIX_Hydrolase"/>
    <property type="match status" value="1"/>
</dbReference>
<dbReference type="PROSITE" id="PS51462">
    <property type="entry name" value="NUDIX"/>
    <property type="match status" value="1"/>
</dbReference>
<keyword evidence="2 3" id="KW-0378">Hydrolase</keyword>
<evidence type="ECO:0000256" key="3">
    <source>
        <dbReference type="RuleBase" id="RU003476"/>
    </source>
</evidence>
<dbReference type="SUPFAM" id="SSF55811">
    <property type="entry name" value="Nudix"/>
    <property type="match status" value="1"/>
</dbReference>
<evidence type="ECO:0000313" key="5">
    <source>
        <dbReference type="EMBL" id="TYR76638.1"/>
    </source>
</evidence>
<organism evidence="5 6">
    <name type="scientific">Rossellomorea vietnamensis</name>
    <dbReference type="NCBI Taxonomy" id="218284"/>
    <lineage>
        <taxon>Bacteria</taxon>
        <taxon>Bacillati</taxon>
        <taxon>Bacillota</taxon>
        <taxon>Bacilli</taxon>
        <taxon>Bacillales</taxon>
        <taxon>Bacillaceae</taxon>
        <taxon>Rossellomorea</taxon>
    </lineage>
</organism>
<reference evidence="5 6" key="1">
    <citation type="submission" date="2019-08" db="EMBL/GenBank/DDBJ databases">
        <title>Bacillus genomes from the desert of Cuatro Cienegas, Coahuila.</title>
        <authorList>
            <person name="Olmedo-Alvarez G."/>
        </authorList>
    </citation>
    <scope>NUCLEOTIDE SEQUENCE [LARGE SCALE GENOMIC DNA]</scope>
    <source>
        <strain evidence="5 6">CH40_1T</strain>
    </source>
</reference>
<protein>
    <submittedName>
        <fullName evidence="5">NUDIX domain-containing protein</fullName>
    </submittedName>
</protein>
<dbReference type="EMBL" id="VTEH01000003">
    <property type="protein sequence ID" value="TYR76638.1"/>
    <property type="molecule type" value="Genomic_DNA"/>
</dbReference>
<proteinExistence type="inferred from homology"/>
<dbReference type="PANTHER" id="PTHR43046:SF14">
    <property type="entry name" value="MUTT_NUDIX FAMILY PROTEIN"/>
    <property type="match status" value="1"/>
</dbReference>
<dbReference type="PROSITE" id="PS00893">
    <property type="entry name" value="NUDIX_BOX"/>
    <property type="match status" value="1"/>
</dbReference>
<dbReference type="InterPro" id="IPR000086">
    <property type="entry name" value="NUDIX_hydrolase_dom"/>
</dbReference>
<dbReference type="InterPro" id="IPR015797">
    <property type="entry name" value="NUDIX_hydrolase-like_dom_sf"/>
</dbReference>
<dbReference type="Gene3D" id="3.90.79.10">
    <property type="entry name" value="Nucleoside Triphosphate Pyrophosphohydrolase"/>
    <property type="match status" value="1"/>
</dbReference>
<comment type="cofactor">
    <cofactor evidence="1">
        <name>Mg(2+)</name>
        <dbReference type="ChEBI" id="CHEBI:18420"/>
    </cofactor>
</comment>
<dbReference type="Proteomes" id="UP000323317">
    <property type="component" value="Unassembled WGS sequence"/>
</dbReference>
<evidence type="ECO:0000313" key="6">
    <source>
        <dbReference type="Proteomes" id="UP000323317"/>
    </source>
</evidence>
<dbReference type="PRINTS" id="PR00502">
    <property type="entry name" value="NUDIXFAMILY"/>
</dbReference>
<evidence type="ECO:0000259" key="4">
    <source>
        <dbReference type="PROSITE" id="PS51462"/>
    </source>
</evidence>
<gene>
    <name evidence="5" type="ORF">FZC79_07165</name>
</gene>
<dbReference type="InterPro" id="IPR020476">
    <property type="entry name" value="Nudix_hydrolase"/>
</dbReference>
<comment type="caution">
    <text evidence="5">The sequence shown here is derived from an EMBL/GenBank/DDBJ whole genome shotgun (WGS) entry which is preliminary data.</text>
</comment>
<evidence type="ECO:0000256" key="2">
    <source>
        <dbReference type="ARBA" id="ARBA00022801"/>
    </source>
</evidence>
<dbReference type="GO" id="GO:0016787">
    <property type="term" value="F:hydrolase activity"/>
    <property type="evidence" value="ECO:0007669"/>
    <property type="project" value="UniProtKB-KW"/>
</dbReference>
<evidence type="ECO:0000256" key="1">
    <source>
        <dbReference type="ARBA" id="ARBA00001946"/>
    </source>
</evidence>
<feature type="domain" description="Nudix hydrolase" evidence="4">
    <location>
        <begin position="1"/>
        <end position="120"/>
    </location>
</feature>
<dbReference type="AlphaFoldDB" id="A0A5D4KHE0"/>
<dbReference type="PANTHER" id="PTHR43046">
    <property type="entry name" value="GDP-MANNOSE MANNOSYL HYDROLASE"/>
    <property type="match status" value="1"/>
</dbReference>
<name>A0A5D4KHE0_9BACI</name>
<dbReference type="Pfam" id="PF00293">
    <property type="entry name" value="NUDIX"/>
    <property type="match status" value="1"/>
</dbReference>
<accession>A0A5D4KHE0</accession>